<dbReference type="Proteomes" id="UP000321899">
    <property type="component" value="Unassembled WGS sequence"/>
</dbReference>
<comment type="caution">
    <text evidence="2">The sequence shown here is derived from an EMBL/GenBank/DDBJ whole genome shotgun (WGS) entry which is preliminary data.</text>
</comment>
<organism evidence="2 3">
    <name type="scientific">Desulfobotulus mexicanus</name>
    <dbReference type="NCBI Taxonomy" id="2586642"/>
    <lineage>
        <taxon>Bacteria</taxon>
        <taxon>Pseudomonadati</taxon>
        <taxon>Thermodesulfobacteriota</taxon>
        <taxon>Desulfobacteria</taxon>
        <taxon>Desulfobacterales</taxon>
        <taxon>Desulfobacteraceae</taxon>
        <taxon>Desulfobotulus</taxon>
    </lineage>
</organism>
<feature type="region of interest" description="Disordered" evidence="1">
    <location>
        <begin position="17"/>
        <end position="38"/>
    </location>
</feature>
<reference evidence="2 3" key="1">
    <citation type="submission" date="2019-06" db="EMBL/GenBank/DDBJ databases">
        <title>Desulfobotulus mexicanus sp. nov., a novel sulfate-reducing bacterium isolated from the sediment of an alkaline crater lake in Mexico.</title>
        <authorList>
            <person name="Hirschler-Rea A."/>
        </authorList>
    </citation>
    <scope>NUCLEOTIDE SEQUENCE [LARGE SCALE GENOMIC DNA]</scope>
    <source>
        <strain evidence="2 3">PAR22N</strain>
    </source>
</reference>
<name>A0A5Q4VFJ3_9BACT</name>
<evidence type="ECO:0000313" key="3">
    <source>
        <dbReference type="Proteomes" id="UP000321899"/>
    </source>
</evidence>
<accession>A0A5Q4VFJ3</accession>
<protein>
    <submittedName>
        <fullName evidence="2">Uncharacterized protein</fullName>
    </submittedName>
</protein>
<dbReference type="EMBL" id="VDMB01000006">
    <property type="protein sequence ID" value="TYT75022.1"/>
    <property type="molecule type" value="Genomic_DNA"/>
</dbReference>
<proteinExistence type="predicted"/>
<dbReference type="AlphaFoldDB" id="A0A5Q4VFJ3"/>
<gene>
    <name evidence="2" type="ORF">FIM25_06375</name>
</gene>
<dbReference type="RefSeq" id="WP_139447477.1">
    <property type="nucleotide sequence ID" value="NZ_VDMB01000006.1"/>
</dbReference>
<keyword evidence="3" id="KW-1185">Reference proteome</keyword>
<evidence type="ECO:0000256" key="1">
    <source>
        <dbReference type="SAM" id="MobiDB-lite"/>
    </source>
</evidence>
<dbReference type="OrthoDB" id="5410226at2"/>
<evidence type="ECO:0000313" key="2">
    <source>
        <dbReference type="EMBL" id="TYT75022.1"/>
    </source>
</evidence>
<sequence>MPIQLELIDFVKKNLPAESDSPETMEASKTPSSPGFGSDVSRAVHSALILRPIFELEARRFGQGEEELSGEIWMRVDLMWTAFAILDVISELTEYQIGVTRSEVTQKILPLLRQQVAAENRFFPDEALEEVSSKIFDHLTNRNNRYLPFSCPFFDADAGRYRTRRFWLIKNVYTGEGSEALFALTEEGYTAYFGLHETSALDAAAIGNLRIKLLIERGNLDDAIAVAETNRRQCARKAGEVRTVRRQISRNIKAVGFDRVQALAEEGVNQVMDIQKEGNRLHNLVIENLHGGGYRGHSSTLYRLADKLEGLSNQLMKLSGQLQSLPEDYQKHSHKLFRKEASGVFPGMDEVMERIFSLDEENAARMGKEFIARINPPAQRPLFDPASVMEACERAMERRNPPGDQTQVLLEVDGEPLICFQPELNEKVMQQAFHLIHNLLGRKKELRLGQVLEQALTESDESLFPVATAMAVFQCLVEKRIADRYGIHVDMPDPQSRITMDLGSGRRYRGHELRLRQRVSDLSNIQTKA</sequence>